<dbReference type="AlphaFoldDB" id="A0A1T5JTN0"/>
<evidence type="ECO:0000313" key="2">
    <source>
        <dbReference type="Proteomes" id="UP000190285"/>
    </source>
</evidence>
<dbReference type="EMBL" id="FUZT01000003">
    <property type="protein sequence ID" value="SKC54787.1"/>
    <property type="molecule type" value="Genomic_DNA"/>
</dbReference>
<dbReference type="STRING" id="36842.SAMN02194393_01329"/>
<proteinExistence type="predicted"/>
<dbReference type="RefSeq" id="WP_079490312.1">
    <property type="nucleotide sequence ID" value="NZ_FUZT01000003.1"/>
</dbReference>
<protein>
    <recommendedName>
        <fullName evidence="3">Coat F domain-containing protein</fullName>
    </recommendedName>
</protein>
<name>A0A1T5JTN0_9FIRM</name>
<accession>A0A1T5JTN0</accession>
<dbReference type="OrthoDB" id="1707820at2"/>
<dbReference type="Proteomes" id="UP000190285">
    <property type="component" value="Unassembled WGS sequence"/>
</dbReference>
<keyword evidence="2" id="KW-1185">Reference proteome</keyword>
<evidence type="ECO:0008006" key="3">
    <source>
        <dbReference type="Google" id="ProtNLM"/>
    </source>
</evidence>
<evidence type="ECO:0000313" key="1">
    <source>
        <dbReference type="EMBL" id="SKC54787.1"/>
    </source>
</evidence>
<reference evidence="1 2" key="1">
    <citation type="submission" date="2017-02" db="EMBL/GenBank/DDBJ databases">
        <authorList>
            <person name="Peterson S.W."/>
        </authorList>
    </citation>
    <scope>NUCLEOTIDE SEQUENCE [LARGE SCALE GENOMIC DNA]</scope>
    <source>
        <strain evidence="1 2">M1</strain>
    </source>
</reference>
<gene>
    <name evidence="1" type="ORF">SAMN02194393_01329</name>
</gene>
<organism evidence="1 2">
    <name type="scientific">Maledivibacter halophilus</name>
    <dbReference type="NCBI Taxonomy" id="36842"/>
    <lineage>
        <taxon>Bacteria</taxon>
        <taxon>Bacillati</taxon>
        <taxon>Bacillota</taxon>
        <taxon>Clostridia</taxon>
        <taxon>Peptostreptococcales</taxon>
        <taxon>Caminicellaceae</taxon>
        <taxon>Maledivibacter</taxon>
    </lineage>
</organism>
<sequence length="68" mass="7847">MANLNQVDLTNVSQQELQNLRHIIDEHQTMASKLNEYSNRCQDSQLKQMFKQAAQSAQTTVQQLTNKL</sequence>